<accession>V5HGR9</accession>
<reference evidence="1" key="1">
    <citation type="journal article" date="2015" name="Sci. Rep.">
        <title>Tissue- and time-dependent transcription in Ixodes ricinus salivary glands and midguts when blood feeding on the vertebrate host.</title>
        <authorList>
            <person name="Kotsyfakis M."/>
            <person name="Schwarz A."/>
            <person name="Erhart J."/>
            <person name="Ribeiro J.M."/>
        </authorList>
    </citation>
    <scope>NUCLEOTIDE SEQUENCE</scope>
    <source>
        <tissue evidence="1">Salivary gland and midgut</tissue>
    </source>
</reference>
<proteinExistence type="evidence at transcript level"/>
<protein>
    <submittedName>
        <fullName evidence="1">Uncharacterized protein</fullName>
    </submittedName>
</protein>
<name>V5HGR9_IXORI</name>
<feature type="non-terminal residue" evidence="1">
    <location>
        <position position="1"/>
    </location>
</feature>
<sequence length="92" mass="9878">WIGAGCGSGCGYDFSSSVFAESETCDGQPGVTPMSKRQSAMCHNTPQGTCHNPCMSYQWLPPQNPKNPTCTQGTGQPEPQTQYPLDLGFECN</sequence>
<organism evidence="1">
    <name type="scientific">Ixodes ricinus</name>
    <name type="common">Common tick</name>
    <name type="synonym">Acarus ricinus</name>
    <dbReference type="NCBI Taxonomy" id="34613"/>
    <lineage>
        <taxon>Eukaryota</taxon>
        <taxon>Metazoa</taxon>
        <taxon>Ecdysozoa</taxon>
        <taxon>Arthropoda</taxon>
        <taxon>Chelicerata</taxon>
        <taxon>Arachnida</taxon>
        <taxon>Acari</taxon>
        <taxon>Parasitiformes</taxon>
        <taxon>Ixodida</taxon>
        <taxon>Ixodoidea</taxon>
        <taxon>Ixodidae</taxon>
        <taxon>Ixodinae</taxon>
        <taxon>Ixodes</taxon>
    </lineage>
</organism>
<evidence type="ECO:0000313" key="1">
    <source>
        <dbReference type="EMBL" id="JAB82840.1"/>
    </source>
</evidence>
<dbReference type="AlphaFoldDB" id="V5HGR9"/>
<dbReference type="EMBL" id="GANP01001628">
    <property type="protein sequence ID" value="JAB82840.1"/>
    <property type="molecule type" value="mRNA"/>
</dbReference>